<reference evidence="8 9" key="1">
    <citation type="submission" date="2020-01" db="EMBL/GenBank/DDBJ databases">
        <title>Vast differences in strain-level diversity in the gut microbiota of two closely related honey bee species.</title>
        <authorList>
            <person name="Ellegaard K.M."/>
            <person name="Suenami S."/>
            <person name="Miyazaki R."/>
            <person name="Engel P."/>
        </authorList>
    </citation>
    <scope>NUCLEOTIDE SEQUENCE [LARGE SCALE GENOMIC DNA]</scope>
    <source>
        <strain evidence="8 9">ESL0416</strain>
    </source>
</reference>
<dbReference type="PIRSF" id="PIRSF002854">
    <property type="entry name" value="MetQ"/>
    <property type="match status" value="1"/>
</dbReference>
<keyword evidence="9" id="KW-1185">Reference proteome</keyword>
<keyword evidence="4" id="KW-0564">Palmitate</keyword>
<dbReference type="SUPFAM" id="SSF53850">
    <property type="entry name" value="Periplasmic binding protein-like II"/>
    <property type="match status" value="1"/>
</dbReference>
<evidence type="ECO:0000256" key="3">
    <source>
        <dbReference type="ARBA" id="ARBA00023136"/>
    </source>
</evidence>
<sequence length="285" mass="31682">MSKKKTRNIVIGVIVALVVIVIGWFSFGPKPNNSQKGGNHVVTVGIVSETKPKEDIWNHVAATAKKKYGVTVKVKNFTDYNQPNKAVKNGDIDLNAFQHYAFLKAWNKANKGGVVAIGRTEINPIRLYSKKYHKLSDLPKGATIAVPNDASNESRALFVLKNAGLIELRKGKELATVADVVKNPKNLKIKEINADQCGRVIDSVDAAVVNNDFARPAGLGKKQTIFVEPVNKDSLKWVNIICARKGEEKNKDYLAVVKAYQTEETKRLDKKYYGDMQKTAWDIKF</sequence>
<keyword evidence="7" id="KW-0812">Transmembrane</keyword>
<evidence type="ECO:0000313" key="8">
    <source>
        <dbReference type="EMBL" id="QYN52898.1"/>
    </source>
</evidence>
<name>A0ABX8W5X1_9LACO</name>
<dbReference type="InterPro" id="IPR004872">
    <property type="entry name" value="Lipoprotein_NlpA"/>
</dbReference>
<comment type="similarity">
    <text evidence="6">Belongs to the nlpA lipoprotein family.</text>
</comment>
<keyword evidence="3 7" id="KW-0472">Membrane</keyword>
<evidence type="ECO:0000313" key="9">
    <source>
        <dbReference type="Proteomes" id="UP000826550"/>
    </source>
</evidence>
<dbReference type="Gene3D" id="3.40.190.10">
    <property type="entry name" value="Periplasmic binding protein-like II"/>
    <property type="match status" value="2"/>
</dbReference>
<evidence type="ECO:0000256" key="2">
    <source>
        <dbReference type="ARBA" id="ARBA00022729"/>
    </source>
</evidence>
<accession>A0ABX8W5X1</accession>
<dbReference type="EMBL" id="CP048268">
    <property type="protein sequence ID" value="QYN52898.1"/>
    <property type="molecule type" value="Genomic_DNA"/>
</dbReference>
<evidence type="ECO:0000256" key="7">
    <source>
        <dbReference type="SAM" id="Phobius"/>
    </source>
</evidence>
<keyword evidence="2" id="KW-0732">Signal</keyword>
<evidence type="ECO:0000256" key="6">
    <source>
        <dbReference type="PIRNR" id="PIRNR002854"/>
    </source>
</evidence>
<dbReference type="Proteomes" id="UP000826550">
    <property type="component" value="Chromosome"/>
</dbReference>
<dbReference type="Pfam" id="PF03180">
    <property type="entry name" value="Lipoprotein_9"/>
    <property type="match status" value="1"/>
</dbReference>
<organism evidence="8 9">
    <name type="scientific">Lactobacillus panisapium</name>
    <dbReference type="NCBI Taxonomy" id="2012495"/>
    <lineage>
        <taxon>Bacteria</taxon>
        <taxon>Bacillati</taxon>
        <taxon>Bacillota</taxon>
        <taxon>Bacilli</taxon>
        <taxon>Lactobacillales</taxon>
        <taxon>Lactobacillaceae</taxon>
        <taxon>Lactobacillus</taxon>
    </lineage>
</organism>
<feature type="transmembrane region" description="Helical" evidence="7">
    <location>
        <begin position="9"/>
        <end position="27"/>
    </location>
</feature>
<evidence type="ECO:0000256" key="1">
    <source>
        <dbReference type="ARBA" id="ARBA00004635"/>
    </source>
</evidence>
<proteinExistence type="inferred from homology"/>
<dbReference type="PANTHER" id="PTHR30429">
    <property type="entry name" value="D-METHIONINE-BINDING LIPOPROTEIN METQ"/>
    <property type="match status" value="1"/>
</dbReference>
<protein>
    <recommendedName>
        <fullName evidence="6">Lipoprotein</fullName>
    </recommendedName>
</protein>
<comment type="subcellular location">
    <subcellularLocation>
        <location evidence="1">Membrane</location>
        <topology evidence="1">Lipid-anchor</topology>
    </subcellularLocation>
</comment>
<keyword evidence="7" id="KW-1133">Transmembrane helix</keyword>
<evidence type="ECO:0000256" key="4">
    <source>
        <dbReference type="ARBA" id="ARBA00023139"/>
    </source>
</evidence>
<evidence type="ECO:0000256" key="5">
    <source>
        <dbReference type="ARBA" id="ARBA00023288"/>
    </source>
</evidence>
<dbReference type="RefSeq" id="WP_103751708.1">
    <property type="nucleotide sequence ID" value="NZ_CP048268.1"/>
</dbReference>
<gene>
    <name evidence="8" type="ORF">GYM71_05475</name>
</gene>
<keyword evidence="5 6" id="KW-0449">Lipoprotein</keyword>
<dbReference type="PANTHER" id="PTHR30429:SF0">
    <property type="entry name" value="METHIONINE-BINDING LIPOPROTEIN METQ"/>
    <property type="match status" value="1"/>
</dbReference>